<evidence type="ECO:0000313" key="1">
    <source>
        <dbReference type="EMBL" id="JAW15962.1"/>
    </source>
</evidence>
<name>A0A224Y4D9_9HEMI</name>
<sequence length="73" mass="8582">MLLFILRELLFKKSFMISLADRCSGVFPSQYIITSHTRSKVHIIKQENTLSYFPCKFIILHCWFSLKVTICPV</sequence>
<dbReference type="EMBL" id="GFTR01000464">
    <property type="protein sequence ID" value="JAW15962.1"/>
    <property type="molecule type" value="Transcribed_RNA"/>
</dbReference>
<accession>A0A224Y4D9</accession>
<proteinExistence type="predicted"/>
<reference evidence="1" key="1">
    <citation type="journal article" date="2018" name="PLoS Negl. Trop. Dis.">
        <title>An insight into the salivary gland and fat body transcriptome of Panstrongylus lignarius (Hemiptera: Heteroptera), the main vector of Chagas disease in Peru.</title>
        <authorList>
            <person name="Nevoa J.C."/>
            <person name="Mendes M.T."/>
            <person name="da Silva M.V."/>
            <person name="Soares S.C."/>
            <person name="Oliveira C.J.F."/>
            <person name="Ribeiro J.M.C."/>
        </authorList>
    </citation>
    <scope>NUCLEOTIDE SEQUENCE</scope>
</reference>
<dbReference type="AlphaFoldDB" id="A0A224Y4D9"/>
<organism evidence="1">
    <name type="scientific">Panstrongylus lignarius</name>
    <dbReference type="NCBI Taxonomy" id="156445"/>
    <lineage>
        <taxon>Eukaryota</taxon>
        <taxon>Metazoa</taxon>
        <taxon>Ecdysozoa</taxon>
        <taxon>Arthropoda</taxon>
        <taxon>Hexapoda</taxon>
        <taxon>Insecta</taxon>
        <taxon>Pterygota</taxon>
        <taxon>Neoptera</taxon>
        <taxon>Paraneoptera</taxon>
        <taxon>Hemiptera</taxon>
        <taxon>Heteroptera</taxon>
        <taxon>Panheteroptera</taxon>
        <taxon>Cimicomorpha</taxon>
        <taxon>Reduviidae</taxon>
        <taxon>Triatominae</taxon>
        <taxon>Panstrongylus</taxon>
    </lineage>
</organism>
<protein>
    <submittedName>
        <fullName evidence="1">Putative secreted protein</fullName>
    </submittedName>
</protein>